<evidence type="ECO:0000259" key="1">
    <source>
        <dbReference type="PROSITE" id="PS50943"/>
    </source>
</evidence>
<accession>A0A261FU00</accession>
<dbReference type="Proteomes" id="UP000216352">
    <property type="component" value="Unassembled WGS sequence"/>
</dbReference>
<dbReference type="PROSITE" id="PS50943">
    <property type="entry name" value="HTH_CROC1"/>
    <property type="match status" value="1"/>
</dbReference>
<dbReference type="SUPFAM" id="SSF47413">
    <property type="entry name" value="lambda repressor-like DNA-binding domains"/>
    <property type="match status" value="1"/>
</dbReference>
<dbReference type="GO" id="GO:0003677">
    <property type="term" value="F:DNA binding"/>
    <property type="evidence" value="ECO:0007669"/>
    <property type="project" value="InterPro"/>
</dbReference>
<dbReference type="InterPro" id="IPR001387">
    <property type="entry name" value="Cro/C1-type_HTH"/>
</dbReference>
<keyword evidence="3" id="KW-1185">Reference proteome</keyword>
<dbReference type="EMBL" id="MWWX01000004">
    <property type="protein sequence ID" value="OZG62671.1"/>
    <property type="molecule type" value="Genomic_DNA"/>
</dbReference>
<dbReference type="RefSeq" id="WP_072725717.1">
    <property type="nucleotide sequence ID" value="NZ_BDIS01000016.1"/>
</dbReference>
<dbReference type="AlphaFoldDB" id="A0A261FU00"/>
<protein>
    <submittedName>
        <fullName evidence="2">Transcriptional regulator</fullName>
    </submittedName>
</protein>
<organism evidence="2 3">
    <name type="scientific">Bifidobacterium lemurum</name>
    <dbReference type="NCBI Taxonomy" id="1603886"/>
    <lineage>
        <taxon>Bacteria</taxon>
        <taxon>Bacillati</taxon>
        <taxon>Actinomycetota</taxon>
        <taxon>Actinomycetes</taxon>
        <taxon>Bifidobacteriales</taxon>
        <taxon>Bifidobacteriaceae</taxon>
        <taxon>Bifidobacterium</taxon>
    </lineage>
</organism>
<dbReference type="OrthoDB" id="3240217at2"/>
<name>A0A261FU00_9BIFI</name>
<gene>
    <name evidence="2" type="ORF">BLEM_0588</name>
</gene>
<dbReference type="CDD" id="cd00093">
    <property type="entry name" value="HTH_XRE"/>
    <property type="match status" value="1"/>
</dbReference>
<evidence type="ECO:0000313" key="2">
    <source>
        <dbReference type="EMBL" id="OZG62671.1"/>
    </source>
</evidence>
<dbReference type="SMART" id="SM00530">
    <property type="entry name" value="HTH_XRE"/>
    <property type="match status" value="1"/>
</dbReference>
<dbReference type="Gene3D" id="1.10.260.40">
    <property type="entry name" value="lambda repressor-like DNA-binding domains"/>
    <property type="match status" value="1"/>
</dbReference>
<sequence>MTSQIVANGACEAVDLLCRENNVSRAELARELHITRSAMSQKMTGRTVFTLHQIRKIADYFGVSVDSLLGREPLEVA</sequence>
<proteinExistence type="predicted"/>
<dbReference type="Pfam" id="PF13560">
    <property type="entry name" value="HTH_31"/>
    <property type="match status" value="1"/>
</dbReference>
<dbReference type="InterPro" id="IPR010982">
    <property type="entry name" value="Lambda_DNA-bd_dom_sf"/>
</dbReference>
<feature type="domain" description="HTH cro/C1-type" evidence="1">
    <location>
        <begin position="17"/>
        <end position="68"/>
    </location>
</feature>
<comment type="caution">
    <text evidence="2">The sequence shown here is derived from an EMBL/GenBank/DDBJ whole genome shotgun (WGS) entry which is preliminary data.</text>
</comment>
<evidence type="ECO:0000313" key="3">
    <source>
        <dbReference type="Proteomes" id="UP000216352"/>
    </source>
</evidence>
<reference evidence="2 3" key="1">
    <citation type="journal article" date="2017" name="BMC Genomics">
        <title>Comparative genomic and phylogenomic analyses of the Bifidobacteriaceae family.</title>
        <authorList>
            <person name="Lugli G.A."/>
            <person name="Milani C."/>
            <person name="Turroni F."/>
            <person name="Duranti S."/>
            <person name="Mancabelli L."/>
            <person name="Mangifesta M."/>
            <person name="Ferrario C."/>
            <person name="Modesto M."/>
            <person name="Mattarelli P."/>
            <person name="Jiri K."/>
            <person name="van Sinderen D."/>
            <person name="Ventura M."/>
        </authorList>
    </citation>
    <scope>NUCLEOTIDE SEQUENCE [LARGE SCALE GENOMIC DNA]</scope>
    <source>
        <strain evidence="2 3">DSM 28807</strain>
    </source>
</reference>